<feature type="region of interest" description="Disordered" evidence="4">
    <location>
        <begin position="102"/>
        <end position="146"/>
    </location>
</feature>
<dbReference type="GO" id="GO:0000175">
    <property type="term" value="F:3'-5'-RNA exonuclease activity"/>
    <property type="evidence" value="ECO:0007669"/>
    <property type="project" value="InterPro"/>
</dbReference>
<feature type="domain" description="Exonuclease" evidence="5">
    <location>
        <begin position="289"/>
        <end position="345"/>
    </location>
</feature>
<dbReference type="Gene3D" id="3.30.420.10">
    <property type="entry name" value="Ribonuclease H-like superfamily/Ribonuclease H"/>
    <property type="match status" value="1"/>
</dbReference>
<dbReference type="AlphaFoldDB" id="A0A8D1BTR2"/>
<keyword evidence="1" id="KW-0540">Nuclease</keyword>
<dbReference type="Proteomes" id="UP000694722">
    <property type="component" value="Unplaced"/>
</dbReference>
<evidence type="ECO:0000256" key="3">
    <source>
        <dbReference type="ARBA" id="ARBA00022839"/>
    </source>
</evidence>
<accession>A0A8D1BTR2</accession>
<dbReference type="CDD" id="cd06133">
    <property type="entry name" value="ERI-1_3'hExo_like"/>
    <property type="match status" value="1"/>
</dbReference>
<dbReference type="GO" id="GO:0003676">
    <property type="term" value="F:nucleic acid binding"/>
    <property type="evidence" value="ECO:0007669"/>
    <property type="project" value="InterPro"/>
</dbReference>
<dbReference type="InterPro" id="IPR036397">
    <property type="entry name" value="RNaseH_sf"/>
</dbReference>
<dbReference type="Pfam" id="PF00929">
    <property type="entry name" value="RNase_T"/>
    <property type="match status" value="1"/>
</dbReference>
<protein>
    <recommendedName>
        <fullName evidence="5">Exonuclease domain-containing protein</fullName>
    </recommendedName>
</protein>
<evidence type="ECO:0000256" key="4">
    <source>
        <dbReference type="SAM" id="MobiDB-lite"/>
    </source>
</evidence>
<organism evidence="6 7">
    <name type="scientific">Sus scrofa</name>
    <name type="common">Pig</name>
    <dbReference type="NCBI Taxonomy" id="9823"/>
    <lineage>
        <taxon>Eukaryota</taxon>
        <taxon>Metazoa</taxon>
        <taxon>Chordata</taxon>
        <taxon>Craniata</taxon>
        <taxon>Vertebrata</taxon>
        <taxon>Euteleostomi</taxon>
        <taxon>Mammalia</taxon>
        <taxon>Eutheria</taxon>
        <taxon>Laurasiatheria</taxon>
        <taxon>Artiodactyla</taxon>
        <taxon>Suina</taxon>
        <taxon>Suidae</taxon>
        <taxon>Sus</taxon>
    </lineage>
</organism>
<evidence type="ECO:0000256" key="1">
    <source>
        <dbReference type="ARBA" id="ARBA00022722"/>
    </source>
</evidence>
<sequence>MSAGGRAFGEKKPRLLAAHWSRGPAAGSAVGHRARPSVTSAGVRVRGGESVCCGLVVLAAAVEAAGNGRWGAGGAGPASAWPAPQSARAAPAAVNCPERLLRPRETSGPAPGASLPRWPRGGGVAMATASPAADGGRGRPWEGGLVSWPPAPPLTLPWTWMGPSWGQHPGVGDAERPPRLGPGHACGHWGFPALTEPSASPAASLGIFEVRRVLDTSGWSMLAPLQTGAARFSSYLLSRARKVLGSHLFSPCGVPEFCSISTRKLAAHGFGASMAAMVSFPPQRYHYFLVLDFEATCDKPQIHPQEIIEFPILKLNGRTMEIESTFHMYVQPVVHPQLTPFCTEVRARGLGGKCCRDGGLGIVAALRESSGLLRAWGRCALDPAGGILQSLPPPWITLVPGEAREQWRSPSQLSPTWPSWSLLPFLVTGTWSVGAGWVPLGLSFQVHFP</sequence>
<reference evidence="6" key="1">
    <citation type="submission" date="2025-08" db="UniProtKB">
        <authorList>
            <consortium name="Ensembl"/>
        </authorList>
    </citation>
    <scope>IDENTIFICATION</scope>
</reference>
<dbReference type="SUPFAM" id="SSF53098">
    <property type="entry name" value="Ribonuclease H-like"/>
    <property type="match status" value="1"/>
</dbReference>
<dbReference type="InterPro" id="IPR047201">
    <property type="entry name" value="ERI-1_3'hExo-like"/>
</dbReference>
<keyword evidence="3" id="KW-0269">Exonuclease</keyword>
<dbReference type="InterPro" id="IPR012337">
    <property type="entry name" value="RNaseH-like_sf"/>
</dbReference>
<name>A0A8D1BTR2_PIG</name>
<proteinExistence type="predicted"/>
<dbReference type="InterPro" id="IPR013520">
    <property type="entry name" value="Ribonucl_H"/>
</dbReference>
<dbReference type="Ensembl" id="ENSSSCT00040001023.1">
    <property type="protein sequence ID" value="ENSSSCP00040000250.1"/>
    <property type="gene ID" value="ENSSSCG00040000873.1"/>
</dbReference>
<evidence type="ECO:0000313" key="6">
    <source>
        <dbReference type="Ensembl" id="ENSSSCP00040000250.1"/>
    </source>
</evidence>
<evidence type="ECO:0000256" key="2">
    <source>
        <dbReference type="ARBA" id="ARBA00022801"/>
    </source>
</evidence>
<evidence type="ECO:0000259" key="5">
    <source>
        <dbReference type="Pfam" id="PF00929"/>
    </source>
</evidence>
<dbReference type="InterPro" id="IPR051274">
    <property type="entry name" value="3-5_Exoribonuclease"/>
</dbReference>
<keyword evidence="2" id="KW-0378">Hydrolase</keyword>
<evidence type="ECO:0000313" key="7">
    <source>
        <dbReference type="Proteomes" id="UP000694722"/>
    </source>
</evidence>
<dbReference type="PANTHER" id="PTHR23044:SF61">
    <property type="entry name" value="3'-5' EXORIBONUCLEASE 1-RELATED"/>
    <property type="match status" value="1"/>
</dbReference>
<dbReference type="PANTHER" id="PTHR23044">
    <property type="entry name" value="3'-5' EXONUCLEASE ERI1-RELATED"/>
    <property type="match status" value="1"/>
</dbReference>